<accession>A0ABY9GYZ9</accession>
<proteinExistence type="predicted"/>
<sequence>MDMRKYANRQGEVQTGAYAIFNIGSRYSTRIDGYDTMTAAPFRRLHGQNGAARQGSAIRTSHWR</sequence>
<evidence type="ECO:0000313" key="1">
    <source>
        <dbReference type="EMBL" id="WLI21054.1"/>
    </source>
</evidence>
<evidence type="ECO:0000313" key="2">
    <source>
        <dbReference type="Proteomes" id="UP001230768"/>
    </source>
</evidence>
<dbReference type="RefSeq" id="WP_305426818.1">
    <property type="nucleotide sequence ID" value="NZ_CP117430.1"/>
</dbReference>
<dbReference type="EMBL" id="CP117430">
    <property type="protein sequence ID" value="WLI21054.1"/>
    <property type="molecule type" value="Genomic_DNA"/>
</dbReference>
<keyword evidence="2" id="KW-1185">Reference proteome</keyword>
<organism evidence="1 2">
    <name type="scientific">Pseudomonas wuhanensis</name>
    <dbReference type="NCBI Taxonomy" id="2954098"/>
    <lineage>
        <taxon>Bacteria</taxon>
        <taxon>Pseudomonadati</taxon>
        <taxon>Pseudomonadota</taxon>
        <taxon>Gammaproteobacteria</taxon>
        <taxon>Pseudomonadales</taxon>
        <taxon>Pseudomonadaceae</taxon>
        <taxon>Pseudomonas</taxon>
    </lineage>
</organism>
<reference evidence="1 2" key="1">
    <citation type="submission" date="2023-02" db="EMBL/GenBank/DDBJ databases">
        <title>Evolution of Hrp T3SS in non-pathogenic Pseudomonas fluorescens.</title>
        <authorList>
            <person name="Liao K."/>
            <person name="Wei H."/>
            <person name="Gu Y."/>
        </authorList>
    </citation>
    <scope>NUCLEOTIDE SEQUENCE [LARGE SCALE GENOMIC DNA]</scope>
    <source>
        <strain evidence="1 2">FP607</strain>
    </source>
</reference>
<dbReference type="Proteomes" id="UP001230768">
    <property type="component" value="Chromosome"/>
</dbReference>
<protein>
    <submittedName>
        <fullName evidence="1">Uncharacterized protein</fullName>
    </submittedName>
</protein>
<gene>
    <name evidence="1" type="ORF">PSH88_13860</name>
</gene>
<name>A0ABY9GYZ9_9PSED</name>